<reference evidence="2" key="1">
    <citation type="submission" date="2023-07" db="EMBL/GenBank/DDBJ databases">
        <authorList>
            <person name="Kim M.K."/>
        </authorList>
    </citation>
    <scope>NUCLEOTIDE SEQUENCE</scope>
    <source>
        <strain evidence="2">CA1-15</strain>
    </source>
</reference>
<comment type="caution">
    <text evidence="2">The sequence shown here is derived from an EMBL/GenBank/DDBJ whole genome shotgun (WGS) entry which is preliminary data.</text>
</comment>
<dbReference type="Gene3D" id="3.40.50.720">
    <property type="entry name" value="NAD(P)-binding Rossmann-like Domain"/>
    <property type="match status" value="1"/>
</dbReference>
<dbReference type="CDD" id="cd05233">
    <property type="entry name" value="SDR_c"/>
    <property type="match status" value="1"/>
</dbReference>
<evidence type="ECO:0000256" key="1">
    <source>
        <dbReference type="ARBA" id="ARBA00006484"/>
    </source>
</evidence>
<dbReference type="EMBL" id="JAUQSZ010000013">
    <property type="protein sequence ID" value="MDO7844052.1"/>
    <property type="molecule type" value="Genomic_DNA"/>
</dbReference>
<dbReference type="PANTHER" id="PTHR42760">
    <property type="entry name" value="SHORT-CHAIN DEHYDROGENASES/REDUCTASES FAMILY MEMBER"/>
    <property type="match status" value="1"/>
</dbReference>
<dbReference type="PROSITE" id="PS00061">
    <property type="entry name" value="ADH_SHORT"/>
    <property type="match status" value="1"/>
</dbReference>
<keyword evidence="3" id="KW-1185">Reference proteome</keyword>
<proteinExistence type="inferred from homology"/>
<dbReference type="SUPFAM" id="SSF51735">
    <property type="entry name" value="NAD(P)-binding Rossmann-fold domains"/>
    <property type="match status" value="1"/>
</dbReference>
<gene>
    <name evidence="2" type="ORF">Q5H94_17120</name>
</gene>
<evidence type="ECO:0000313" key="2">
    <source>
        <dbReference type="EMBL" id="MDO7844052.1"/>
    </source>
</evidence>
<dbReference type="PRINTS" id="PR00081">
    <property type="entry name" value="GDHRDH"/>
</dbReference>
<dbReference type="RefSeq" id="WP_304562513.1">
    <property type="nucleotide sequence ID" value="NZ_JAUQSZ010000013.1"/>
</dbReference>
<dbReference type="InterPro" id="IPR036291">
    <property type="entry name" value="NAD(P)-bd_dom_sf"/>
</dbReference>
<dbReference type="PANTHER" id="PTHR42760:SF40">
    <property type="entry name" value="3-OXOACYL-[ACYL-CARRIER-PROTEIN] REDUCTASE, CHLOROPLASTIC"/>
    <property type="match status" value="1"/>
</dbReference>
<sequence length="261" mass="27231">MTRMTFDLTGRVALVTGAGQGVGAEIARTLAAHGAKVVVNDYVLDRAEAVVAEIVGESGVAVAVQGDVGDSDSVDTIVATGNRALGPIDILVNNAGNAGPDGAMPRVDFWETDPDDWDRYLRVNLFGVMNCARACAGGMVARGYGRIITIVSDAGRAGEQGHEAYSAGKAGAAGFSRALARSLGRYGVTANTISLSNIWRPGLEPTPEGAALLKQMLSRYIVRRQGRPSDVAPVALLLASQESEWITGQNYPVNGGYVLAL</sequence>
<comment type="similarity">
    <text evidence="1">Belongs to the short-chain dehydrogenases/reductases (SDR) family.</text>
</comment>
<dbReference type="InterPro" id="IPR002347">
    <property type="entry name" value="SDR_fam"/>
</dbReference>
<organism evidence="2 3">
    <name type="scientific">Sphingomonas immobilis</name>
    <dbReference type="NCBI Taxonomy" id="3063997"/>
    <lineage>
        <taxon>Bacteria</taxon>
        <taxon>Pseudomonadati</taxon>
        <taxon>Pseudomonadota</taxon>
        <taxon>Alphaproteobacteria</taxon>
        <taxon>Sphingomonadales</taxon>
        <taxon>Sphingomonadaceae</taxon>
        <taxon>Sphingomonas</taxon>
    </lineage>
</organism>
<dbReference type="PRINTS" id="PR00080">
    <property type="entry name" value="SDRFAMILY"/>
</dbReference>
<accession>A0ABT9A3Q5</accession>
<dbReference type="InterPro" id="IPR020904">
    <property type="entry name" value="Sc_DH/Rdtase_CS"/>
</dbReference>
<name>A0ABT9A3Q5_9SPHN</name>
<evidence type="ECO:0000313" key="3">
    <source>
        <dbReference type="Proteomes" id="UP001176468"/>
    </source>
</evidence>
<dbReference type="Pfam" id="PF13561">
    <property type="entry name" value="adh_short_C2"/>
    <property type="match status" value="1"/>
</dbReference>
<protein>
    <submittedName>
        <fullName evidence="2">SDR family oxidoreductase</fullName>
    </submittedName>
</protein>
<dbReference type="Proteomes" id="UP001176468">
    <property type="component" value="Unassembled WGS sequence"/>
</dbReference>